<keyword evidence="1" id="KW-0812">Transmembrane</keyword>
<accession>A0A199NVH2</accession>
<proteinExistence type="predicted"/>
<feature type="transmembrane region" description="Helical" evidence="1">
    <location>
        <begin position="197"/>
        <end position="225"/>
    </location>
</feature>
<feature type="transmembrane region" description="Helical" evidence="1">
    <location>
        <begin position="376"/>
        <end position="393"/>
    </location>
</feature>
<protein>
    <recommendedName>
        <fullName evidence="4">Lipid A core - O-antigen ligase and related enzymes</fullName>
    </recommendedName>
</protein>
<sequence length="418" mass="45525">MSTTTVRPAGSGSVWYERTRDRVRDEAGRLRLVEFFLFLVMVLPFHVPGVGLDTHQFMPIVVVLYGLCRRPAVALGEYRWLVVLNALMLVYVGLVSALADQSADAEDWKRRLFRMTVVTAMLWFIASGRIHIRSAVIGYLTGLALNIPAFYAGLASNDYGGYLTGFIGDKNQSGLAYAIFGLLGLMLFRTLPARLLWLLAAAVPLWLTGSRTSLAAFAAGALWILLAPRLSVFWKLVLGLVIYWGVNLLNEDFSQVGVFSDRVGSDALRDRIDDASWAKVQTTGFFGRGLGEAVVHLLDSSGGTEEKAWFFHNSYWSAFVEGGWPWLISIVAVTVLVGVRPFSSISVADPLAGRIAQGAAVALLVCAWRLGEVFYTNAWAVVLGLAIFVAVSARGGASEPAMSATSAAPRIVARREAR</sequence>
<organism evidence="2 3">
    <name type="scientific">Rothia kristinae</name>
    <dbReference type="NCBI Taxonomy" id="37923"/>
    <lineage>
        <taxon>Bacteria</taxon>
        <taxon>Bacillati</taxon>
        <taxon>Actinomycetota</taxon>
        <taxon>Actinomycetes</taxon>
        <taxon>Micrococcales</taxon>
        <taxon>Micrococcaceae</taxon>
        <taxon>Rothia</taxon>
    </lineage>
</organism>
<feature type="transmembrane region" description="Helical" evidence="1">
    <location>
        <begin position="136"/>
        <end position="154"/>
    </location>
</feature>
<keyword evidence="1" id="KW-1133">Transmembrane helix</keyword>
<evidence type="ECO:0000313" key="2">
    <source>
        <dbReference type="EMBL" id="OAX52917.1"/>
    </source>
</evidence>
<dbReference type="EMBL" id="LJBJ02000001">
    <property type="protein sequence ID" value="OAX52917.1"/>
    <property type="molecule type" value="Genomic_DNA"/>
</dbReference>
<feature type="transmembrane region" description="Helical" evidence="1">
    <location>
        <begin position="174"/>
        <end position="191"/>
    </location>
</feature>
<reference evidence="2" key="1">
    <citation type="submission" date="2016-06" db="EMBL/GenBank/DDBJ databases">
        <title>Identification of putative biosynthetic pathways for the production of bioactive secondary metabolites by the marine actinomycete Kocuria kristinae RUTW2-3.</title>
        <authorList>
            <person name="Waterworth S.C."/>
            <person name="Walmsley T.A."/>
            <person name="Matongo T."/>
            <person name="Davies-Coleman M.T."/>
            <person name="Dorrington R.A."/>
        </authorList>
    </citation>
    <scope>NUCLEOTIDE SEQUENCE [LARGE SCALE GENOMIC DNA]</scope>
    <source>
        <strain evidence="2">RUTW2-3</strain>
    </source>
</reference>
<name>A0A199NVH2_9MICC</name>
<feature type="transmembrane region" description="Helical" evidence="1">
    <location>
        <begin position="30"/>
        <end position="47"/>
    </location>
</feature>
<feature type="transmembrane region" description="Helical" evidence="1">
    <location>
        <begin position="232"/>
        <end position="249"/>
    </location>
</feature>
<keyword evidence="1" id="KW-0472">Membrane</keyword>
<feature type="transmembrane region" description="Helical" evidence="1">
    <location>
        <begin position="112"/>
        <end position="130"/>
    </location>
</feature>
<gene>
    <name evidence="2" type="ORF">AN277_0200690</name>
</gene>
<dbReference type="RefSeq" id="WP_055684341.1">
    <property type="nucleotide sequence ID" value="NZ_CP113782.1"/>
</dbReference>
<evidence type="ECO:0000313" key="3">
    <source>
        <dbReference type="Proteomes" id="UP000053171"/>
    </source>
</evidence>
<dbReference type="AlphaFoldDB" id="A0A199NVH2"/>
<comment type="caution">
    <text evidence="2">The sequence shown here is derived from an EMBL/GenBank/DDBJ whole genome shotgun (WGS) entry which is preliminary data.</text>
</comment>
<dbReference type="STRING" id="37923.BK826_04065"/>
<evidence type="ECO:0008006" key="4">
    <source>
        <dbReference type="Google" id="ProtNLM"/>
    </source>
</evidence>
<feature type="transmembrane region" description="Helical" evidence="1">
    <location>
        <begin position="351"/>
        <end position="370"/>
    </location>
</feature>
<feature type="transmembrane region" description="Helical" evidence="1">
    <location>
        <begin position="80"/>
        <end position="100"/>
    </location>
</feature>
<evidence type="ECO:0000256" key="1">
    <source>
        <dbReference type="SAM" id="Phobius"/>
    </source>
</evidence>
<feature type="transmembrane region" description="Helical" evidence="1">
    <location>
        <begin position="323"/>
        <end position="339"/>
    </location>
</feature>
<dbReference type="Proteomes" id="UP000053171">
    <property type="component" value="Unassembled WGS sequence"/>
</dbReference>
<keyword evidence="3" id="KW-1185">Reference proteome</keyword>